<evidence type="ECO:0000256" key="1">
    <source>
        <dbReference type="ARBA" id="ARBA00004275"/>
    </source>
</evidence>
<dbReference type="InterPro" id="IPR029045">
    <property type="entry name" value="ClpP/crotonase-like_dom_sf"/>
</dbReference>
<dbReference type="OrthoDB" id="9781757at2"/>
<proteinExistence type="predicted"/>
<dbReference type="Gene3D" id="3.90.226.10">
    <property type="entry name" value="2-enoyl-CoA Hydratase, Chain A, domain 1"/>
    <property type="match status" value="1"/>
</dbReference>
<evidence type="ECO:0000313" key="4">
    <source>
        <dbReference type="EMBL" id="AWN39448.1"/>
    </source>
</evidence>
<dbReference type="KEGG" id="mets:DK389_01420"/>
<dbReference type="EMBL" id="CP029550">
    <property type="protein sequence ID" value="AWN39448.1"/>
    <property type="molecule type" value="Genomic_DNA"/>
</dbReference>
<keyword evidence="3" id="KW-0413">Isomerase</keyword>
<evidence type="ECO:0000313" key="5">
    <source>
        <dbReference type="Proteomes" id="UP000245926"/>
    </source>
</evidence>
<name>A0A2U8W1C4_9HYPH</name>
<dbReference type="PANTHER" id="PTHR43684:SF1">
    <property type="entry name" value="ENOYL-COA DELTA ISOMERASE 2"/>
    <property type="match status" value="1"/>
</dbReference>
<protein>
    <submittedName>
        <fullName evidence="4">Enoyl-CoA hydratase</fullName>
    </submittedName>
</protein>
<sequence>MSEPIGIEDHGPVRAITIRRPEKKNAIIGTMYEAMREALVSADAEGSGIGAVLFSGSAGVFTAGNDLADFVAMAEGPFAESPPLRFIRQLARTRTPMVAAVDGIAVGIGTTLTLHCDLVYASPSARFRMPFVELGLVPEAASSYLLPRRVGTLRATEMLMLSEAYDADTAVGLGLANAVIPADMLAEHAMAQAQRLAALPRGAVAATRRLIRGDQAAVEAALEAEAVAFDAQLRSEEAQSAFRAFFARGAGKPKADAAA</sequence>
<dbReference type="CDD" id="cd06558">
    <property type="entry name" value="crotonase-like"/>
    <property type="match status" value="1"/>
</dbReference>
<dbReference type="InterPro" id="IPR051053">
    <property type="entry name" value="ECH/Chromodomain_protein"/>
</dbReference>
<dbReference type="GO" id="GO:0004165">
    <property type="term" value="F:delta(3)-delta(2)-enoyl-CoA isomerase activity"/>
    <property type="evidence" value="ECO:0007669"/>
    <property type="project" value="UniProtKB-ARBA"/>
</dbReference>
<keyword evidence="2" id="KW-0576">Peroxisome</keyword>
<evidence type="ECO:0000256" key="3">
    <source>
        <dbReference type="ARBA" id="ARBA00023235"/>
    </source>
</evidence>
<keyword evidence="5" id="KW-1185">Reference proteome</keyword>
<dbReference type="RefSeq" id="WP_109887032.1">
    <property type="nucleotide sequence ID" value="NZ_CP029550.1"/>
</dbReference>
<accession>A0A2U8W1C4</accession>
<evidence type="ECO:0000256" key="2">
    <source>
        <dbReference type="ARBA" id="ARBA00023140"/>
    </source>
</evidence>
<dbReference type="SUPFAM" id="SSF52096">
    <property type="entry name" value="ClpP/crotonase"/>
    <property type="match status" value="1"/>
</dbReference>
<dbReference type="AlphaFoldDB" id="A0A2U8W1C4"/>
<dbReference type="Pfam" id="PF00378">
    <property type="entry name" value="ECH_1"/>
    <property type="match status" value="1"/>
</dbReference>
<organism evidence="4 5">
    <name type="scientific">Methylobacterium durans</name>
    <dbReference type="NCBI Taxonomy" id="2202825"/>
    <lineage>
        <taxon>Bacteria</taxon>
        <taxon>Pseudomonadati</taxon>
        <taxon>Pseudomonadota</taxon>
        <taxon>Alphaproteobacteria</taxon>
        <taxon>Hyphomicrobiales</taxon>
        <taxon>Methylobacteriaceae</taxon>
        <taxon>Methylobacterium</taxon>
    </lineage>
</organism>
<dbReference type="InterPro" id="IPR001753">
    <property type="entry name" value="Enoyl-CoA_hydra/iso"/>
</dbReference>
<dbReference type="PANTHER" id="PTHR43684">
    <property type="match status" value="1"/>
</dbReference>
<gene>
    <name evidence="4" type="ORF">DK389_01420</name>
</gene>
<reference evidence="5" key="1">
    <citation type="submission" date="2018-05" db="EMBL/GenBank/DDBJ databases">
        <title>Complete Genome Sequence of Methylobacterium sp. 17SD2-17.</title>
        <authorList>
            <person name="Srinivasan S."/>
        </authorList>
    </citation>
    <scope>NUCLEOTIDE SEQUENCE [LARGE SCALE GENOMIC DNA]</scope>
    <source>
        <strain evidence="5">17SD2-17</strain>
    </source>
</reference>
<comment type="subcellular location">
    <subcellularLocation>
        <location evidence="1">Peroxisome</location>
    </subcellularLocation>
</comment>
<dbReference type="Proteomes" id="UP000245926">
    <property type="component" value="Chromosome"/>
</dbReference>